<dbReference type="Proteomes" id="UP000283745">
    <property type="component" value="Unassembled WGS sequence"/>
</dbReference>
<comment type="caution">
    <text evidence="2">The sequence shown here is derived from an EMBL/GenBank/DDBJ whole genome shotgun (WGS) entry which is preliminary data.</text>
</comment>
<dbReference type="Pfam" id="PF13087">
    <property type="entry name" value="AAA_12"/>
    <property type="match status" value="1"/>
</dbReference>
<dbReference type="PANTHER" id="PTHR10887:SF495">
    <property type="entry name" value="HELICASE SENATAXIN ISOFORM X1-RELATED"/>
    <property type="match status" value="1"/>
</dbReference>
<protein>
    <submittedName>
        <fullName evidence="2">Type III restriction endonuclease subunit R</fullName>
    </submittedName>
</protein>
<reference evidence="2 3" key="1">
    <citation type="submission" date="2018-08" db="EMBL/GenBank/DDBJ databases">
        <title>A genome reference for cultivated species of the human gut microbiota.</title>
        <authorList>
            <person name="Zou Y."/>
            <person name="Xue W."/>
            <person name="Luo G."/>
        </authorList>
    </citation>
    <scope>NUCLEOTIDE SEQUENCE [LARGE SCALE GENOMIC DNA]</scope>
    <source>
        <strain evidence="2 3">AM28-23</strain>
    </source>
</reference>
<dbReference type="InterPro" id="IPR041679">
    <property type="entry name" value="DNA2/NAM7-like_C"/>
</dbReference>
<dbReference type="SUPFAM" id="SSF56112">
    <property type="entry name" value="Protein kinase-like (PK-like)"/>
    <property type="match status" value="1"/>
</dbReference>
<dbReference type="GO" id="GO:0005524">
    <property type="term" value="F:ATP binding"/>
    <property type="evidence" value="ECO:0007669"/>
    <property type="project" value="InterPro"/>
</dbReference>
<keyword evidence="2" id="KW-0255">Endonuclease</keyword>
<name>A0A414IZT5_9FIRM</name>
<dbReference type="GO" id="GO:0004386">
    <property type="term" value="F:helicase activity"/>
    <property type="evidence" value="ECO:0007669"/>
    <property type="project" value="InterPro"/>
</dbReference>
<dbReference type="RefSeq" id="WP_118049769.1">
    <property type="nucleotide sequence ID" value="NZ_CABJFK010000025.1"/>
</dbReference>
<evidence type="ECO:0000313" key="3">
    <source>
        <dbReference type="Proteomes" id="UP000283745"/>
    </source>
</evidence>
<dbReference type="InterPro" id="IPR045055">
    <property type="entry name" value="DNA2/NAM7-like"/>
</dbReference>
<dbReference type="InterPro" id="IPR047187">
    <property type="entry name" value="SF1_C_Upf1"/>
</dbReference>
<dbReference type="PANTHER" id="PTHR10887">
    <property type="entry name" value="DNA2/NAM7 HELICASE FAMILY"/>
    <property type="match status" value="1"/>
</dbReference>
<evidence type="ECO:0000313" key="2">
    <source>
        <dbReference type="EMBL" id="RHE36071.1"/>
    </source>
</evidence>
<dbReference type="CDD" id="cd18808">
    <property type="entry name" value="SF1_C_Upf1"/>
    <property type="match status" value="1"/>
</dbReference>
<dbReference type="Pfam" id="PF13086">
    <property type="entry name" value="AAA_11"/>
    <property type="match status" value="1"/>
</dbReference>
<dbReference type="CDD" id="cd14014">
    <property type="entry name" value="STKc_PknB_like"/>
    <property type="match status" value="1"/>
</dbReference>
<dbReference type="AlphaFoldDB" id="A0A414IZT5"/>
<dbReference type="InterPro" id="IPR041677">
    <property type="entry name" value="DNA2/NAM7_AAA_11"/>
</dbReference>
<dbReference type="Gene3D" id="1.10.510.10">
    <property type="entry name" value="Transferase(Phosphotransferase) domain 1"/>
    <property type="match status" value="1"/>
</dbReference>
<dbReference type="Gene3D" id="3.40.50.300">
    <property type="entry name" value="P-loop containing nucleotide triphosphate hydrolases"/>
    <property type="match status" value="2"/>
</dbReference>
<keyword evidence="2" id="KW-0540">Nuclease</keyword>
<dbReference type="GO" id="GO:0004519">
    <property type="term" value="F:endonuclease activity"/>
    <property type="evidence" value="ECO:0007669"/>
    <property type="project" value="UniProtKB-KW"/>
</dbReference>
<dbReference type="InterPro" id="IPR011009">
    <property type="entry name" value="Kinase-like_dom_sf"/>
</dbReference>
<gene>
    <name evidence="2" type="ORF">DW740_17280</name>
</gene>
<dbReference type="SUPFAM" id="SSF52540">
    <property type="entry name" value="P-loop containing nucleoside triphosphate hydrolases"/>
    <property type="match status" value="1"/>
</dbReference>
<feature type="domain" description="Protein kinase" evidence="1">
    <location>
        <begin position="11"/>
        <end position="260"/>
    </location>
</feature>
<accession>A0A414IZT5</accession>
<dbReference type="EMBL" id="QSKF01000025">
    <property type="protein sequence ID" value="RHE36071.1"/>
    <property type="molecule type" value="Genomic_DNA"/>
</dbReference>
<dbReference type="InterPro" id="IPR027417">
    <property type="entry name" value="P-loop_NTPase"/>
</dbReference>
<proteinExistence type="predicted"/>
<dbReference type="PROSITE" id="PS50011">
    <property type="entry name" value="PROTEIN_KINASE_DOM"/>
    <property type="match status" value="1"/>
</dbReference>
<dbReference type="GO" id="GO:0004672">
    <property type="term" value="F:protein kinase activity"/>
    <property type="evidence" value="ECO:0007669"/>
    <property type="project" value="InterPro"/>
</dbReference>
<sequence length="1087" mass="126465">MSTFRDWEAYKRLKNRADTNSVVDVLKNKSTGDLIVRKIIYGIEQPLYQAVFTREMRALYKLNKCSNIVNILGDDYLVISTTKEKVGVIYLEYINGIELGKSSIENFSAKERFSIIKQLLDAIEISHSNGIIHRDINPNNIMLTDDKQVKLIDFGICKINDMINSATVYKLGTNAYSAPEVHQHSENATEKSDLYSLGAVIYFLFTGQQPPLAVQFQDVLNRTSGMDVSLKPILKKLVAENPDDRYENVFELRADFSKLFTRFLNLDKTIILTAAYERIKELRNLKLLPQSINIKMATETYMPENFLDLYAFCRKEELNENEETMIYIFLGFNFQAECVFDDEQSVFDVVKFRKIPPIDRDRLKKRFAKIEGEIRFVDKRIAHRELKNDSFEIKNIIYDYYENYMSNNNVDCEYKEKYGVWRDLLELIREDIEKNVVRLPYDSYEVKNNLLRFKLKKGTFIDEERLNKEQVFVYEKKVGKKKDKIKPVTVGTYENDIYEKNHVVLEINKQGTIGLPASGFICLDYRKDKINVERQLDALNVLEKEDYQCSFNLKRIISGVEPPSVNVISKPIHMFNEKLDFPQRTAIKKALDADSIAIIQGPPGTGKTNVIIEIILQILKANKKNPDVEPKKVLLVSQSHPAVDKMLEDLIRESDERPDLLRIGRDEKLNEEIREEYSINDVKEKWYQNVRKICNDYTKNALEEIGIPEEEFDKYFLKLENSKVENMDFSVEDKLFVENFIKKTKGVKSERTRKILEIQREWTEQLKKCDEVELYIIKSTVIIAGTCTGFVSNRIIRDVEFDYVIVDEAAKATFPELAVSLNKAHKIILVGDHQQLPPVLDTEIIRNNKEKLDEEGLAQGVFERMYNMFPEDNKHRLTIQYRMHPTIGTLISHVFYNDEIQNGVEAQDRELCIEGYEGIAIEWISTSKYSTKERYEKEFDNNGKKSYQNYLERNIIERKLLELDSKLVKRTKVAVITGYGSQKYILQTMVKQHSFKHIEVDVDTVDAFQGSQKDIILYSTVRSSGNKYGIGFLKSEARINVAFSRARCLLIIVGDMKFLDNYKIRGNKFPEIIKYITESEGCRIIEK</sequence>
<dbReference type="Pfam" id="PF00069">
    <property type="entry name" value="Pkinase"/>
    <property type="match status" value="1"/>
</dbReference>
<keyword evidence="2" id="KW-0378">Hydrolase</keyword>
<evidence type="ECO:0000259" key="1">
    <source>
        <dbReference type="PROSITE" id="PS50011"/>
    </source>
</evidence>
<dbReference type="InterPro" id="IPR000719">
    <property type="entry name" value="Prot_kinase_dom"/>
</dbReference>
<organism evidence="2 3">
    <name type="scientific">Blautia obeum</name>
    <dbReference type="NCBI Taxonomy" id="40520"/>
    <lineage>
        <taxon>Bacteria</taxon>
        <taxon>Bacillati</taxon>
        <taxon>Bacillota</taxon>
        <taxon>Clostridia</taxon>
        <taxon>Lachnospirales</taxon>
        <taxon>Lachnospiraceae</taxon>
        <taxon>Blautia</taxon>
    </lineage>
</organism>